<dbReference type="InterPro" id="IPR019734">
    <property type="entry name" value="TPR_rpt"/>
</dbReference>
<dbReference type="SUPFAM" id="SSF48452">
    <property type="entry name" value="TPR-like"/>
    <property type="match status" value="1"/>
</dbReference>
<dbReference type="EMBL" id="LCTW02000427">
    <property type="protein sequence ID" value="KXX73750.1"/>
    <property type="molecule type" value="Genomic_DNA"/>
</dbReference>
<accession>A0A175VRR7</accession>
<evidence type="ECO:0000313" key="3">
    <source>
        <dbReference type="EMBL" id="KXX73750.1"/>
    </source>
</evidence>
<feature type="domain" description="NB-ARC" evidence="2">
    <location>
        <begin position="354"/>
        <end position="507"/>
    </location>
</feature>
<dbReference type="Pfam" id="PF00931">
    <property type="entry name" value="NB-ARC"/>
    <property type="match status" value="1"/>
</dbReference>
<dbReference type="InterPro" id="IPR029058">
    <property type="entry name" value="AB_hydrolase_fold"/>
</dbReference>
<dbReference type="InterPro" id="IPR002182">
    <property type="entry name" value="NB-ARC"/>
</dbReference>
<dbReference type="InterPro" id="IPR053137">
    <property type="entry name" value="NLR-like"/>
</dbReference>
<dbReference type="InterPro" id="IPR027417">
    <property type="entry name" value="P-loop_NTPase"/>
</dbReference>
<protein>
    <submittedName>
        <fullName evidence="3">Nephrocystin-3</fullName>
    </submittedName>
</protein>
<dbReference type="Pfam" id="PF13424">
    <property type="entry name" value="TPR_12"/>
    <property type="match status" value="2"/>
</dbReference>
<dbReference type="PANTHER" id="PTHR46082">
    <property type="entry name" value="ATP/GTP-BINDING PROTEIN-RELATED"/>
    <property type="match status" value="1"/>
</dbReference>
<comment type="caution">
    <text evidence="3">The sequence shown here is derived from an EMBL/GenBank/DDBJ whole genome shotgun (WGS) entry which is preliminary data.</text>
</comment>
<feature type="region of interest" description="Disordered" evidence="1">
    <location>
        <begin position="9"/>
        <end position="28"/>
    </location>
</feature>
<dbReference type="Gene3D" id="3.40.50.1820">
    <property type="entry name" value="alpha/beta hydrolase"/>
    <property type="match status" value="1"/>
</dbReference>
<gene>
    <name evidence="3" type="ORF">MMYC01_209397</name>
</gene>
<sequence length="1089" mass="121996">MRKFLRRAIRQAPGPEHNGSTGAGSTAERFPTGIRLLHEPENSIVDIVFVHGLAGHREKTWTAEHALSPWPQALLPSKIPSARILTFGYDAHVAGWRRVVSESRIKDHAWNLLTALSTYRDEDDTNERPIFFVCHSLGGLVCEDALVISQQRTEQHLRNIFLSTRGIVFLGTPHHGAGLARWAEMFASFLGHIKQTNTRIVEVFKRDSEVLARIQDSFQTMIMARTKDGQPIQITCFYEQLPLEGLGLVVPQDSAILPGYIPIGIHSNHMDMARFDKADNSGFIAVCGELRRWSRELRLVSTEAPLANKSLGLQSLGGAECAHWMVPFGRNRDFVGRKQILAQLLEKIRPGSDKDGCQRTAINGLGGVGKTQLALEAAFRVRGDCSVFWVPAIDASSFENAYREIGRRLNVKGIEEDKGDVKALVKAALSHENVGSWLLVIDNADDAELLFGAGGLRLSDCVPFSLNGSVLITTRNHDVAMKLDISNRNTLVLREMTKSEATKLLERNLPESQRDAQSMASLLDFLAGLPLAIKQASAFMSKTGMPASKYLGHCQSSDKDLIRLLSKDFEDRGRYNAIQNPIATTWLISFDQISQDNWLAAVYLRFACFLAEKNVPVSLLQETDDELGMIEALGTLKAYAFITLQDGGDSFDMHRLVRLAMRNWLANQKQGCIAGVIQRLSDVFPFPEHENRDVWMSYLPHAQAALAFKDADDDEAKGRLLETTAIAVARLGKYGEAEQMQRQALELRKKVLGEEHPDTLGSINNLATILGNLKRYEEAEQIHRQALELRKKVLGEEHPDTLGSINNLAITLGNLRRYKEAEQMHRQVFELRKKVLGEEHPDTLGSINNLAITLGNLRRYKEAEQMHRQVFELRKKVLGEEHPDTLGSINNLAITLGNLRRYKEAEQMHRQVFELRKKVLGEEHPDTLGSINNLAITLGNLRRYKEAEQMHRQVFELRKKVLGEEHPDTLRSIYNLAIILWDIGRYEEAEQMHRQVLGLFEKVLGKTHPDTEKGRGNLATYLEAKSTVGTLALRMWSVLCYGASHVGTVALGSIARITLSDTLFGTIDEEGTNYTVEGGRIGYYHFALG</sequence>
<dbReference type="SUPFAM" id="SSF53474">
    <property type="entry name" value="alpha/beta-Hydrolases"/>
    <property type="match status" value="1"/>
</dbReference>
<dbReference type="OrthoDB" id="427518at2759"/>
<keyword evidence="4" id="KW-1185">Reference proteome</keyword>
<evidence type="ECO:0000259" key="2">
    <source>
        <dbReference type="Pfam" id="PF00931"/>
    </source>
</evidence>
<dbReference type="Proteomes" id="UP000078237">
    <property type="component" value="Unassembled WGS sequence"/>
</dbReference>
<reference evidence="3 4" key="1">
    <citation type="journal article" date="2016" name="Genome Announc.">
        <title>Genome Sequence of Madurella mycetomatis mm55, Isolated from a Human Mycetoma Case in Sudan.</title>
        <authorList>
            <person name="Smit S."/>
            <person name="Derks M.F."/>
            <person name="Bervoets S."/>
            <person name="Fahal A."/>
            <person name="van Leeuwen W."/>
            <person name="van Belkum A."/>
            <person name="van de Sande W.W."/>
        </authorList>
    </citation>
    <scope>NUCLEOTIDE SEQUENCE [LARGE SCALE GENOMIC DNA]</scope>
    <source>
        <strain evidence="4">mm55</strain>
    </source>
</reference>
<dbReference type="GO" id="GO:0043531">
    <property type="term" value="F:ADP binding"/>
    <property type="evidence" value="ECO:0007669"/>
    <property type="project" value="InterPro"/>
</dbReference>
<dbReference type="STRING" id="100816.A0A175VRR7"/>
<dbReference type="NCBIfam" id="NF040586">
    <property type="entry name" value="FxSxx_TPR"/>
    <property type="match status" value="1"/>
</dbReference>
<dbReference type="AlphaFoldDB" id="A0A175VRR7"/>
<proteinExistence type="predicted"/>
<dbReference type="PRINTS" id="PR00381">
    <property type="entry name" value="KINESINLIGHT"/>
</dbReference>
<evidence type="ECO:0000256" key="1">
    <source>
        <dbReference type="SAM" id="MobiDB-lite"/>
    </source>
</evidence>
<dbReference type="PANTHER" id="PTHR46082:SF6">
    <property type="entry name" value="AAA+ ATPASE DOMAIN-CONTAINING PROTEIN-RELATED"/>
    <property type="match status" value="1"/>
</dbReference>
<dbReference type="Gene3D" id="3.40.50.300">
    <property type="entry name" value="P-loop containing nucleotide triphosphate hydrolases"/>
    <property type="match status" value="1"/>
</dbReference>
<organism evidence="3 4">
    <name type="scientific">Madurella mycetomatis</name>
    <dbReference type="NCBI Taxonomy" id="100816"/>
    <lineage>
        <taxon>Eukaryota</taxon>
        <taxon>Fungi</taxon>
        <taxon>Dikarya</taxon>
        <taxon>Ascomycota</taxon>
        <taxon>Pezizomycotina</taxon>
        <taxon>Sordariomycetes</taxon>
        <taxon>Sordariomycetidae</taxon>
        <taxon>Sordariales</taxon>
        <taxon>Sordariales incertae sedis</taxon>
        <taxon>Madurella</taxon>
    </lineage>
</organism>
<evidence type="ECO:0000313" key="4">
    <source>
        <dbReference type="Proteomes" id="UP000078237"/>
    </source>
</evidence>
<dbReference type="Pfam" id="PF13374">
    <property type="entry name" value="TPR_10"/>
    <property type="match status" value="3"/>
</dbReference>
<dbReference type="SMART" id="SM00028">
    <property type="entry name" value="TPR"/>
    <property type="match status" value="7"/>
</dbReference>
<name>A0A175VRR7_9PEZI</name>
<dbReference type="InterPro" id="IPR011990">
    <property type="entry name" value="TPR-like_helical_dom_sf"/>
</dbReference>
<dbReference type="SUPFAM" id="SSF52540">
    <property type="entry name" value="P-loop containing nucleoside triphosphate hydrolases"/>
    <property type="match status" value="1"/>
</dbReference>
<dbReference type="Gene3D" id="1.25.40.10">
    <property type="entry name" value="Tetratricopeptide repeat domain"/>
    <property type="match status" value="2"/>
</dbReference>
<dbReference type="VEuPathDB" id="FungiDB:MMYC01_209397"/>